<dbReference type="Pfam" id="PF00370">
    <property type="entry name" value="FGGY_N"/>
    <property type="match status" value="1"/>
</dbReference>
<reference evidence="6" key="1">
    <citation type="submission" date="2018-08" db="EMBL/GenBank/DDBJ databases">
        <authorList>
            <person name="Grouzdev D.S."/>
            <person name="Krutkina M.S."/>
        </authorList>
    </citation>
    <scope>NUCLEOTIDE SEQUENCE [LARGE SCALE GENOMIC DNA]</scope>
    <source>
        <strain evidence="6">4-11</strain>
    </source>
</reference>
<dbReference type="InterPro" id="IPR050406">
    <property type="entry name" value="FGGY_Carb_Kinase"/>
</dbReference>
<dbReference type="Gene3D" id="3.30.420.40">
    <property type="match status" value="1"/>
</dbReference>
<evidence type="ECO:0000256" key="2">
    <source>
        <dbReference type="ARBA" id="ARBA00022679"/>
    </source>
</evidence>
<dbReference type="InterPro" id="IPR018484">
    <property type="entry name" value="FGGY_N"/>
</dbReference>
<evidence type="ECO:0000256" key="1">
    <source>
        <dbReference type="ARBA" id="ARBA00009156"/>
    </source>
</evidence>
<proteinExistence type="inferred from homology"/>
<protein>
    <recommendedName>
        <fullName evidence="4">Carbohydrate kinase FGGY N-terminal domain-containing protein</fullName>
    </recommendedName>
</protein>
<dbReference type="AlphaFoldDB" id="A0A372MEW5"/>
<name>A0A372MEW5_9SPIR</name>
<keyword evidence="3" id="KW-0418">Kinase</keyword>
<feature type="domain" description="Carbohydrate kinase FGGY N-terminal" evidence="4">
    <location>
        <begin position="10"/>
        <end position="95"/>
    </location>
</feature>
<evidence type="ECO:0000256" key="3">
    <source>
        <dbReference type="ARBA" id="ARBA00022777"/>
    </source>
</evidence>
<comment type="caution">
    <text evidence="5">The sequence shown here is derived from an EMBL/GenBank/DDBJ whole genome shotgun (WGS) entry which is preliminary data.</text>
</comment>
<dbReference type="SUPFAM" id="SSF53067">
    <property type="entry name" value="Actin-like ATPase domain"/>
    <property type="match status" value="1"/>
</dbReference>
<dbReference type="EMBL" id="QUWK01000010">
    <property type="protein sequence ID" value="RFU94311.1"/>
    <property type="molecule type" value="Genomic_DNA"/>
</dbReference>
<accession>A0A372MEW5</accession>
<organism evidence="5 6">
    <name type="scientific">Sphaerochaeta halotolerans</name>
    <dbReference type="NCBI Taxonomy" id="2293840"/>
    <lineage>
        <taxon>Bacteria</taxon>
        <taxon>Pseudomonadati</taxon>
        <taxon>Spirochaetota</taxon>
        <taxon>Spirochaetia</taxon>
        <taxon>Spirochaetales</taxon>
        <taxon>Sphaerochaetaceae</taxon>
        <taxon>Sphaerochaeta</taxon>
    </lineage>
</organism>
<evidence type="ECO:0000259" key="4">
    <source>
        <dbReference type="Pfam" id="PF00370"/>
    </source>
</evidence>
<gene>
    <name evidence="5" type="ORF">DYP60_10070</name>
</gene>
<keyword evidence="2" id="KW-0808">Transferase</keyword>
<keyword evidence="6" id="KW-1185">Reference proteome</keyword>
<reference evidence="5 6" key="2">
    <citation type="submission" date="2018-09" db="EMBL/GenBank/DDBJ databases">
        <title>Genome of Sphaerochaeta halotolerans strain 4-11.</title>
        <authorList>
            <person name="Nazina T.N."/>
            <person name="Sokolova D.S."/>
        </authorList>
    </citation>
    <scope>NUCLEOTIDE SEQUENCE [LARGE SCALE GENOMIC DNA]</scope>
    <source>
        <strain evidence="5 6">4-11</strain>
    </source>
</reference>
<dbReference type="InterPro" id="IPR043129">
    <property type="entry name" value="ATPase_NBD"/>
</dbReference>
<dbReference type="Proteomes" id="UP000264002">
    <property type="component" value="Unassembled WGS sequence"/>
</dbReference>
<evidence type="ECO:0000313" key="5">
    <source>
        <dbReference type="EMBL" id="RFU94311.1"/>
    </source>
</evidence>
<dbReference type="GO" id="GO:0005975">
    <property type="term" value="P:carbohydrate metabolic process"/>
    <property type="evidence" value="ECO:0007669"/>
    <property type="project" value="InterPro"/>
</dbReference>
<dbReference type="PANTHER" id="PTHR43095">
    <property type="entry name" value="SUGAR KINASE"/>
    <property type="match status" value="1"/>
</dbReference>
<dbReference type="PANTHER" id="PTHR43095:SF5">
    <property type="entry name" value="XYLULOSE KINASE"/>
    <property type="match status" value="1"/>
</dbReference>
<evidence type="ECO:0000313" key="6">
    <source>
        <dbReference type="Proteomes" id="UP000264002"/>
    </source>
</evidence>
<sequence>MCLLLVVTWNVLLQHSRTYTLYLLDGGGSGQDPEEWWNTMIITSEKILSQSAVDATDIKGISFCSQMQGLVLVVRQGRTIRNAFSYLNQRATKQLRKAWLILQRRLQQS</sequence>
<comment type="similarity">
    <text evidence="1">Belongs to the FGGY kinase family.</text>
</comment>
<dbReference type="GO" id="GO:0016301">
    <property type="term" value="F:kinase activity"/>
    <property type="evidence" value="ECO:0007669"/>
    <property type="project" value="UniProtKB-KW"/>
</dbReference>